<gene>
    <name evidence="9" type="ORF">BD626DRAFT_493811</name>
</gene>
<comment type="caution">
    <text evidence="9">The sequence shown here is derived from an EMBL/GenBank/DDBJ whole genome shotgun (WGS) entry which is preliminary data.</text>
</comment>
<comment type="subcellular location">
    <subcellularLocation>
        <location evidence="1">Membrane</location>
        <topology evidence="1">Multi-pass membrane protein</topology>
    </subcellularLocation>
</comment>
<dbReference type="Gene3D" id="1.20.1250.20">
    <property type="entry name" value="MFS general substrate transporter like domains"/>
    <property type="match status" value="1"/>
</dbReference>
<dbReference type="EMBL" id="VDMD01000008">
    <property type="protein sequence ID" value="TRM64110.1"/>
    <property type="molecule type" value="Genomic_DNA"/>
</dbReference>
<sequence length="529" mass="57228">MSAATKDVSPVQEQTAAASQEVRKPEDMNSRYTRNETRFIALLVAIAWFFSPFPANIYFPSIPTLTGIFHKSTSSLNLTVTVYLIFQGISPVVWGPVSDFYGRRPTYIICLSILVLSSLGLALVPTNAFWLLLLLRCVQSAGCSSTTALGAGTIGDITSRKDRGGYLFASNIGSQLAPVIGPVLGGALADGLGWRSIFWFLCILAGCCLSLIITFFPETRASVDTHRTKLTKLIYLPLIHVIGRSRRNIHTAPDLAVTSAPALASGPALATSAHKPPEAPKHTGIRNPLPLFLNPAVSLALTFTAIVYAVWYCVTATNSTAYAAKYPFLTETHVGLCYLPLGAGMLVSSLVQGRILDAQYRRMHDKWVARRELEAEKGAEAGKGASGGELEFPVERARLRLMPYQMAIFAATVIGWGWAVQAGVHLAVPLVLQLPMGYTYNSVLNTTTTLMIDIEHEQSSSVTACTNLARCSLAAILTAVIDYTIKALGYGWTFVILGGVAALMIPLVYVEMIMGPRWRARRAAKKAIA</sequence>
<reference evidence="9 10" key="1">
    <citation type="journal article" date="2019" name="New Phytol.">
        <title>Comparative genomics reveals unique wood-decay strategies and fruiting body development in the Schizophyllaceae.</title>
        <authorList>
            <person name="Almasi E."/>
            <person name="Sahu N."/>
            <person name="Krizsan K."/>
            <person name="Balint B."/>
            <person name="Kovacs G.M."/>
            <person name="Kiss B."/>
            <person name="Cseklye J."/>
            <person name="Drula E."/>
            <person name="Henrissat B."/>
            <person name="Nagy I."/>
            <person name="Chovatia M."/>
            <person name="Adam C."/>
            <person name="LaButti K."/>
            <person name="Lipzen A."/>
            <person name="Riley R."/>
            <person name="Grigoriev I.V."/>
            <person name="Nagy L.G."/>
        </authorList>
    </citation>
    <scope>NUCLEOTIDE SEQUENCE [LARGE SCALE GENOMIC DNA]</scope>
    <source>
        <strain evidence="9 10">NL-1724</strain>
    </source>
</reference>
<feature type="transmembrane region" description="Helical" evidence="7">
    <location>
        <begin position="106"/>
        <end position="124"/>
    </location>
</feature>
<dbReference type="Pfam" id="PF07690">
    <property type="entry name" value="MFS_1"/>
    <property type="match status" value="1"/>
</dbReference>
<feature type="transmembrane region" description="Helical" evidence="7">
    <location>
        <begin position="490"/>
        <end position="512"/>
    </location>
</feature>
<keyword evidence="3 7" id="KW-0812">Transmembrane</keyword>
<dbReference type="PANTHER" id="PTHR23502">
    <property type="entry name" value="MAJOR FACILITATOR SUPERFAMILY"/>
    <property type="match status" value="1"/>
</dbReference>
<dbReference type="PANTHER" id="PTHR23502:SF51">
    <property type="entry name" value="QUINIDINE RESISTANCE PROTEIN 1-RELATED"/>
    <property type="match status" value="1"/>
</dbReference>
<evidence type="ECO:0000256" key="2">
    <source>
        <dbReference type="ARBA" id="ARBA00022448"/>
    </source>
</evidence>
<keyword evidence="10" id="KW-1185">Reference proteome</keyword>
<feature type="transmembrane region" description="Helical" evidence="7">
    <location>
        <begin position="39"/>
        <end position="59"/>
    </location>
</feature>
<feature type="domain" description="Major facilitator superfamily (MFS) profile" evidence="8">
    <location>
        <begin position="40"/>
        <end position="516"/>
    </location>
</feature>
<feature type="transmembrane region" description="Helical" evidence="7">
    <location>
        <begin position="74"/>
        <end position="94"/>
    </location>
</feature>
<dbReference type="InterPro" id="IPR011701">
    <property type="entry name" value="MFS"/>
</dbReference>
<dbReference type="OrthoDB" id="440553at2759"/>
<evidence type="ECO:0000256" key="5">
    <source>
        <dbReference type="ARBA" id="ARBA00023136"/>
    </source>
</evidence>
<dbReference type="STRING" id="97359.A0A550CH45"/>
<keyword evidence="4 7" id="KW-1133">Transmembrane helix</keyword>
<proteinExistence type="predicted"/>
<evidence type="ECO:0000256" key="6">
    <source>
        <dbReference type="SAM" id="MobiDB-lite"/>
    </source>
</evidence>
<evidence type="ECO:0000256" key="1">
    <source>
        <dbReference type="ARBA" id="ARBA00004141"/>
    </source>
</evidence>
<keyword evidence="2" id="KW-0813">Transport</keyword>
<dbReference type="InterPro" id="IPR020846">
    <property type="entry name" value="MFS_dom"/>
</dbReference>
<dbReference type="AlphaFoldDB" id="A0A550CH45"/>
<evidence type="ECO:0000256" key="3">
    <source>
        <dbReference type="ARBA" id="ARBA00022692"/>
    </source>
</evidence>
<dbReference type="PROSITE" id="PS50850">
    <property type="entry name" value="MFS"/>
    <property type="match status" value="1"/>
</dbReference>
<keyword evidence="5 7" id="KW-0472">Membrane</keyword>
<feature type="transmembrane region" description="Helical" evidence="7">
    <location>
        <begin position="197"/>
        <end position="217"/>
    </location>
</feature>
<accession>A0A550CH45</accession>
<evidence type="ECO:0000256" key="4">
    <source>
        <dbReference type="ARBA" id="ARBA00022989"/>
    </source>
</evidence>
<organism evidence="9 10">
    <name type="scientific">Schizophyllum amplum</name>
    <dbReference type="NCBI Taxonomy" id="97359"/>
    <lineage>
        <taxon>Eukaryota</taxon>
        <taxon>Fungi</taxon>
        <taxon>Dikarya</taxon>
        <taxon>Basidiomycota</taxon>
        <taxon>Agaricomycotina</taxon>
        <taxon>Agaricomycetes</taxon>
        <taxon>Agaricomycetidae</taxon>
        <taxon>Agaricales</taxon>
        <taxon>Schizophyllaceae</taxon>
        <taxon>Schizophyllum</taxon>
    </lineage>
</organism>
<feature type="transmembrane region" description="Helical" evidence="7">
    <location>
        <begin position="332"/>
        <end position="356"/>
    </location>
</feature>
<dbReference type="GO" id="GO:0005886">
    <property type="term" value="C:plasma membrane"/>
    <property type="evidence" value="ECO:0007669"/>
    <property type="project" value="TreeGrafter"/>
</dbReference>
<feature type="transmembrane region" description="Helical" evidence="7">
    <location>
        <begin position="406"/>
        <end position="428"/>
    </location>
</feature>
<feature type="region of interest" description="Disordered" evidence="6">
    <location>
        <begin position="1"/>
        <end position="28"/>
    </location>
</feature>
<evidence type="ECO:0000259" key="8">
    <source>
        <dbReference type="PROSITE" id="PS50850"/>
    </source>
</evidence>
<dbReference type="Proteomes" id="UP000320762">
    <property type="component" value="Unassembled WGS sequence"/>
</dbReference>
<protein>
    <submittedName>
        <fullName evidence="9">Major facilitator superfamily domain-containing protein</fullName>
    </submittedName>
</protein>
<feature type="transmembrane region" description="Helical" evidence="7">
    <location>
        <begin position="291"/>
        <end position="312"/>
    </location>
</feature>
<dbReference type="SUPFAM" id="SSF103473">
    <property type="entry name" value="MFS general substrate transporter"/>
    <property type="match status" value="1"/>
</dbReference>
<evidence type="ECO:0000313" key="9">
    <source>
        <dbReference type="EMBL" id="TRM64110.1"/>
    </source>
</evidence>
<dbReference type="InterPro" id="IPR036259">
    <property type="entry name" value="MFS_trans_sf"/>
</dbReference>
<evidence type="ECO:0000256" key="7">
    <source>
        <dbReference type="SAM" id="Phobius"/>
    </source>
</evidence>
<name>A0A550CH45_9AGAR</name>
<dbReference type="GO" id="GO:0022857">
    <property type="term" value="F:transmembrane transporter activity"/>
    <property type="evidence" value="ECO:0007669"/>
    <property type="project" value="InterPro"/>
</dbReference>
<evidence type="ECO:0000313" key="10">
    <source>
        <dbReference type="Proteomes" id="UP000320762"/>
    </source>
</evidence>